<reference evidence="2" key="1">
    <citation type="submission" date="2016-01" db="EMBL/GenBank/DDBJ databases">
        <authorList>
            <person name="Peeters C."/>
        </authorList>
    </citation>
    <scope>NUCLEOTIDE SEQUENCE</scope>
    <source>
        <strain evidence="2">LMG 29321</strain>
    </source>
</reference>
<evidence type="ECO:0000313" key="2">
    <source>
        <dbReference type="EMBL" id="SAK76600.1"/>
    </source>
</evidence>
<dbReference type="Proteomes" id="UP000071859">
    <property type="component" value="Unassembled WGS sequence"/>
</dbReference>
<gene>
    <name evidence="2" type="ORF">AWB78_03409</name>
</gene>
<dbReference type="EMBL" id="FCOX02000016">
    <property type="protein sequence ID" value="SAK76600.1"/>
    <property type="molecule type" value="Genomic_DNA"/>
</dbReference>
<sequence>MSRLLIASVLGALLLCAGCAGAPSSSAGGGGSITMYGTIDQGITVHD</sequence>
<organism evidence="2 3">
    <name type="scientific">Caballeronia calidae</name>
    <dbReference type="NCBI Taxonomy" id="1777139"/>
    <lineage>
        <taxon>Bacteria</taxon>
        <taxon>Pseudomonadati</taxon>
        <taxon>Pseudomonadota</taxon>
        <taxon>Betaproteobacteria</taxon>
        <taxon>Burkholderiales</taxon>
        <taxon>Burkholderiaceae</taxon>
        <taxon>Caballeronia</taxon>
    </lineage>
</organism>
<dbReference type="AlphaFoldDB" id="A0A158C2X9"/>
<evidence type="ECO:0000256" key="1">
    <source>
        <dbReference type="SAM" id="SignalP"/>
    </source>
</evidence>
<evidence type="ECO:0008006" key="4">
    <source>
        <dbReference type="Google" id="ProtNLM"/>
    </source>
</evidence>
<comment type="caution">
    <text evidence="2">The sequence shown here is derived from an EMBL/GenBank/DDBJ whole genome shotgun (WGS) entry which is preliminary data.</text>
</comment>
<name>A0A158C2X9_9BURK</name>
<protein>
    <recommendedName>
        <fullName evidence="4">Lipoprotein</fullName>
    </recommendedName>
</protein>
<dbReference type="RefSeq" id="WP_198399286.1">
    <property type="nucleotide sequence ID" value="NZ_FCOX02000016.1"/>
</dbReference>
<accession>A0A158C2X9</accession>
<feature type="chain" id="PRO_5007622541" description="Lipoprotein" evidence="1">
    <location>
        <begin position="23"/>
        <end position="47"/>
    </location>
</feature>
<feature type="signal peptide" evidence="1">
    <location>
        <begin position="1"/>
        <end position="22"/>
    </location>
</feature>
<keyword evidence="3" id="KW-1185">Reference proteome</keyword>
<proteinExistence type="predicted"/>
<evidence type="ECO:0000313" key="3">
    <source>
        <dbReference type="Proteomes" id="UP000071859"/>
    </source>
</evidence>
<keyword evidence="1" id="KW-0732">Signal</keyword>